<sequence>MAGSLNGGATLHRTFFHRVLAIITASRPFFGTSFPLEAIERQLFAGANKSQAMCTPDRCENEPSGSSLFSSTRFVRRRELSLPPEREAVAVTLFTPALPDMRQAIEDRNVSDCDDPFSALGKAIVTGPTRSVLHVPYLPERSIQDEHIRLTNQADLTIVAITQTAESEPASDLAGQLYFAKAIAMKSGTANMCCIQCNVVNSEIGSAYDNVIISPSHTRSDLEVVAKLVNGLLHLLVNEAYKELGRANSSAVAKVARVINKAANSVVKLLYELSTSAFGATY</sequence>
<reference evidence="1 2" key="1">
    <citation type="journal article" date="2014" name="BMC Genomics">
        <title>Genome sequencing of four Aureobasidium pullulans varieties: biotechnological potential, stress tolerance, and description of new species.</title>
        <authorList>
            <person name="Gostin Ar C."/>
            <person name="Ohm R.A."/>
            <person name="Kogej T."/>
            <person name="Sonjak S."/>
            <person name="Turk M."/>
            <person name="Zajc J."/>
            <person name="Zalar P."/>
            <person name="Grube M."/>
            <person name="Sun H."/>
            <person name="Han J."/>
            <person name="Sharma A."/>
            <person name="Chiniquy J."/>
            <person name="Ngan C.Y."/>
            <person name="Lipzen A."/>
            <person name="Barry K."/>
            <person name="Grigoriev I.V."/>
            <person name="Gunde-Cimerman N."/>
        </authorList>
    </citation>
    <scope>NUCLEOTIDE SEQUENCE [LARGE SCALE GENOMIC DNA]</scope>
    <source>
        <strain evidence="1 2">CBS 110374</strain>
    </source>
</reference>
<dbReference type="HOGENOM" id="CLU_986890_0_0_1"/>
<dbReference type="AlphaFoldDB" id="A0A074W5L7"/>
<dbReference type="Proteomes" id="UP000030672">
    <property type="component" value="Unassembled WGS sequence"/>
</dbReference>
<organism evidence="1 2">
    <name type="scientific">Aureobasidium melanogenum (strain CBS 110374)</name>
    <name type="common">Aureobasidium pullulans var. melanogenum</name>
    <dbReference type="NCBI Taxonomy" id="1043003"/>
    <lineage>
        <taxon>Eukaryota</taxon>
        <taxon>Fungi</taxon>
        <taxon>Dikarya</taxon>
        <taxon>Ascomycota</taxon>
        <taxon>Pezizomycotina</taxon>
        <taxon>Dothideomycetes</taxon>
        <taxon>Dothideomycetidae</taxon>
        <taxon>Dothideales</taxon>
        <taxon>Saccotheciaceae</taxon>
        <taxon>Aureobasidium</taxon>
    </lineage>
</organism>
<keyword evidence="2" id="KW-1185">Reference proteome</keyword>
<name>A0A074W5L7_AURM1</name>
<gene>
    <name evidence="1" type="ORF">M437DRAFT_70449</name>
</gene>
<evidence type="ECO:0000313" key="2">
    <source>
        <dbReference type="Proteomes" id="UP000030672"/>
    </source>
</evidence>
<dbReference type="EMBL" id="KL584866">
    <property type="protein sequence ID" value="KEQ57876.1"/>
    <property type="molecule type" value="Genomic_DNA"/>
</dbReference>
<evidence type="ECO:0000313" key="1">
    <source>
        <dbReference type="EMBL" id="KEQ57876.1"/>
    </source>
</evidence>
<accession>A0A074W5L7</accession>
<dbReference type="GeneID" id="63918826"/>
<protein>
    <submittedName>
        <fullName evidence="1">Uncharacterized protein</fullName>
    </submittedName>
</protein>
<proteinExistence type="predicted"/>
<dbReference type="RefSeq" id="XP_040874900.1">
    <property type="nucleotide sequence ID" value="XM_041025453.1"/>
</dbReference>